<gene>
    <name evidence="3" type="ORF">EL18_02499</name>
</gene>
<dbReference type="PROSITE" id="PS00061">
    <property type="entry name" value="ADH_SHORT"/>
    <property type="match status" value="1"/>
</dbReference>
<organism evidence="3 4">
    <name type="scientific">Nitratireductor basaltis</name>
    <dbReference type="NCBI Taxonomy" id="472175"/>
    <lineage>
        <taxon>Bacteria</taxon>
        <taxon>Pseudomonadati</taxon>
        <taxon>Pseudomonadota</taxon>
        <taxon>Alphaproteobacteria</taxon>
        <taxon>Hyphomicrobiales</taxon>
        <taxon>Phyllobacteriaceae</taxon>
        <taxon>Nitratireductor</taxon>
    </lineage>
</organism>
<dbReference type="EMBL" id="JMQM01000001">
    <property type="protein sequence ID" value="KFB11451.1"/>
    <property type="molecule type" value="Genomic_DNA"/>
</dbReference>
<dbReference type="CDD" id="cd05233">
    <property type="entry name" value="SDR_c"/>
    <property type="match status" value="1"/>
</dbReference>
<proteinExistence type="inferred from homology"/>
<dbReference type="PRINTS" id="PR00081">
    <property type="entry name" value="GDHRDH"/>
</dbReference>
<dbReference type="Gene3D" id="3.40.50.720">
    <property type="entry name" value="NAD(P)-binding Rossmann-like Domain"/>
    <property type="match status" value="1"/>
</dbReference>
<dbReference type="InterPro" id="IPR020904">
    <property type="entry name" value="Sc_DH/Rdtase_CS"/>
</dbReference>
<comment type="caution">
    <text evidence="3">The sequence shown here is derived from an EMBL/GenBank/DDBJ whole genome shotgun (WGS) entry which is preliminary data.</text>
</comment>
<dbReference type="FunFam" id="3.40.50.720:FF:000084">
    <property type="entry name" value="Short-chain dehydrogenase reductase"/>
    <property type="match status" value="1"/>
</dbReference>
<reference evidence="3 4" key="1">
    <citation type="submission" date="2014-05" db="EMBL/GenBank/DDBJ databases">
        <title>Draft Genome Sequence of Nitratireductor basaltis Strain UMTGB225, A Marine Bacterium Isolated from Green Barrel Tunicate.</title>
        <authorList>
            <person name="Gan H.Y."/>
        </authorList>
    </citation>
    <scope>NUCLEOTIDE SEQUENCE [LARGE SCALE GENOMIC DNA]</scope>
    <source>
        <strain evidence="3 4">UMTGB225</strain>
    </source>
</reference>
<dbReference type="InterPro" id="IPR051122">
    <property type="entry name" value="SDR_DHRS6-like"/>
</dbReference>
<dbReference type="Proteomes" id="UP000053675">
    <property type="component" value="Unassembled WGS sequence"/>
</dbReference>
<keyword evidence="2" id="KW-0560">Oxidoreductase</keyword>
<dbReference type="InterPro" id="IPR036291">
    <property type="entry name" value="NAD(P)-bd_dom_sf"/>
</dbReference>
<dbReference type="PANTHER" id="PTHR43477:SF1">
    <property type="entry name" value="DIHYDROANTICAPSIN 7-DEHYDROGENASE"/>
    <property type="match status" value="1"/>
</dbReference>
<dbReference type="SUPFAM" id="SSF51735">
    <property type="entry name" value="NAD(P)-binding Rossmann-fold domains"/>
    <property type="match status" value="1"/>
</dbReference>
<dbReference type="Pfam" id="PF13561">
    <property type="entry name" value="adh_short_C2"/>
    <property type="match status" value="1"/>
</dbReference>
<evidence type="ECO:0000256" key="1">
    <source>
        <dbReference type="ARBA" id="ARBA00006484"/>
    </source>
</evidence>
<dbReference type="PANTHER" id="PTHR43477">
    <property type="entry name" value="DIHYDROANTICAPSIN 7-DEHYDROGENASE"/>
    <property type="match status" value="1"/>
</dbReference>
<dbReference type="PATRIC" id="fig|472175.3.peg.2492"/>
<evidence type="ECO:0000313" key="4">
    <source>
        <dbReference type="Proteomes" id="UP000053675"/>
    </source>
</evidence>
<dbReference type="OrthoDB" id="20590at2"/>
<comment type="similarity">
    <text evidence="1">Belongs to the short-chain dehydrogenases/reductases (SDR) family.</text>
</comment>
<evidence type="ECO:0000313" key="3">
    <source>
        <dbReference type="EMBL" id="KFB11451.1"/>
    </source>
</evidence>
<accession>A0A084UER5</accession>
<evidence type="ECO:0000256" key="2">
    <source>
        <dbReference type="ARBA" id="ARBA00023002"/>
    </source>
</evidence>
<name>A0A084UER5_9HYPH</name>
<keyword evidence="4" id="KW-1185">Reference proteome</keyword>
<dbReference type="InterPro" id="IPR002347">
    <property type="entry name" value="SDR_fam"/>
</dbReference>
<dbReference type="PRINTS" id="PR00080">
    <property type="entry name" value="SDRFAMILY"/>
</dbReference>
<sequence length="249" mass="26162">MNVLLKDKTVVVTGAGAGIGLGIVRQCIMAGANVIGIERDENRLVRIEAEGARGVHGDVGDAEAFPSLLQRLWENRGPIHGLVNNAGITIEKPLEEMSLEEMELLWRVNQRSVLLSVQALAPLMSGNGGGSVVNIASNHARASGTGYEAYAGTKGAIVAMSRAMAWSYGRQGIRVNALCPGLTMTEAVADAARDPALAARFRAWHANQRVNTVDEIGQAAAFLLSDAASAFTGADLIADQGMSSRLGDI</sequence>
<dbReference type="eggNOG" id="COG1028">
    <property type="taxonomic scope" value="Bacteria"/>
</dbReference>
<dbReference type="STRING" id="472175.EL18_02499"/>
<dbReference type="RefSeq" id="WP_036483404.1">
    <property type="nucleotide sequence ID" value="NZ_JMQM01000001.1"/>
</dbReference>
<protein>
    <submittedName>
        <fullName evidence="3">Short-chain dehydrogenase/reductase SDR</fullName>
    </submittedName>
</protein>
<dbReference type="GO" id="GO:0016491">
    <property type="term" value="F:oxidoreductase activity"/>
    <property type="evidence" value="ECO:0007669"/>
    <property type="project" value="UniProtKB-KW"/>
</dbReference>
<dbReference type="AlphaFoldDB" id="A0A084UER5"/>